<keyword evidence="1" id="KW-1133">Transmembrane helix</keyword>
<name>A0A075P3K8_9ALTE</name>
<keyword evidence="3" id="KW-1185">Reference proteome</keyword>
<dbReference type="KEGG" id="aal:EP13_17150"/>
<feature type="transmembrane region" description="Helical" evidence="1">
    <location>
        <begin position="27"/>
        <end position="47"/>
    </location>
</feature>
<accession>A0A075P3K8</accession>
<sequence>MYAFMHTPTWVTYPLRCVLSPTEAQRFFIAVISFLFYVIHVAQSVALRVEKWNFTIINQQRHKVGVCLLIHMCWVKELLSEINLINGLGYTRARSNIIPYMFFWQAPLTNVNKQ</sequence>
<keyword evidence="1" id="KW-0812">Transmembrane</keyword>
<protein>
    <submittedName>
        <fullName evidence="2">Uncharacterized protein</fullName>
    </submittedName>
</protein>
<keyword evidence="1" id="KW-0472">Membrane</keyword>
<proteinExistence type="predicted"/>
<evidence type="ECO:0000313" key="3">
    <source>
        <dbReference type="Proteomes" id="UP000056090"/>
    </source>
</evidence>
<organism evidence="2 3">
    <name type="scientific">Alteromonas australica</name>
    <dbReference type="NCBI Taxonomy" id="589873"/>
    <lineage>
        <taxon>Bacteria</taxon>
        <taxon>Pseudomonadati</taxon>
        <taxon>Pseudomonadota</taxon>
        <taxon>Gammaproteobacteria</taxon>
        <taxon>Alteromonadales</taxon>
        <taxon>Alteromonadaceae</taxon>
        <taxon>Alteromonas/Salinimonas group</taxon>
        <taxon>Alteromonas</taxon>
    </lineage>
</organism>
<gene>
    <name evidence="2" type="ORF">EP13_17150</name>
</gene>
<dbReference type="EMBL" id="CP008849">
    <property type="protein sequence ID" value="AIG00269.1"/>
    <property type="molecule type" value="Genomic_DNA"/>
</dbReference>
<dbReference type="AlphaFoldDB" id="A0A075P3K8"/>
<evidence type="ECO:0000256" key="1">
    <source>
        <dbReference type="SAM" id="Phobius"/>
    </source>
</evidence>
<dbReference type="Proteomes" id="UP000056090">
    <property type="component" value="Chromosome"/>
</dbReference>
<reference evidence="2 3" key="1">
    <citation type="submission" date="2014-06" db="EMBL/GenBank/DDBJ databases">
        <title>Genomes of Alteromonas australica, a world apart.</title>
        <authorList>
            <person name="Gonzaga A."/>
            <person name="Lopez-Perez M."/>
            <person name="Rodriguez-Valera F."/>
        </authorList>
    </citation>
    <scope>NUCLEOTIDE SEQUENCE [LARGE SCALE GENOMIC DNA]</scope>
    <source>
        <strain evidence="2 3">H 17</strain>
    </source>
</reference>
<evidence type="ECO:0000313" key="2">
    <source>
        <dbReference type="EMBL" id="AIG00269.1"/>
    </source>
</evidence>